<sequence>MTTGTAGAGSPSGMAPPPGTNSLGTAQSSGGTVGMGSGGDRSVDQAVDAENKQIDKTVKSICRGC</sequence>
<feature type="region of interest" description="Disordered" evidence="1">
    <location>
        <begin position="1"/>
        <end position="55"/>
    </location>
</feature>
<gene>
    <name evidence="2" type="ORF">GCM10007857_86860</name>
</gene>
<evidence type="ECO:0000313" key="2">
    <source>
        <dbReference type="EMBL" id="GLR91968.1"/>
    </source>
</evidence>
<protein>
    <submittedName>
        <fullName evidence="2">Uncharacterized protein</fullName>
    </submittedName>
</protein>
<accession>A0ABQ6BDV6</accession>
<keyword evidence="3" id="KW-1185">Reference proteome</keyword>
<dbReference type="RefSeq" id="WP_348522564.1">
    <property type="nucleotide sequence ID" value="NZ_BSOW01000059.1"/>
</dbReference>
<dbReference type="EMBL" id="BSOW01000059">
    <property type="protein sequence ID" value="GLR91968.1"/>
    <property type="molecule type" value="Genomic_DNA"/>
</dbReference>
<organism evidence="2 3">
    <name type="scientific">Bradyrhizobium iriomotense</name>
    <dbReference type="NCBI Taxonomy" id="441950"/>
    <lineage>
        <taxon>Bacteria</taxon>
        <taxon>Pseudomonadati</taxon>
        <taxon>Pseudomonadota</taxon>
        <taxon>Alphaproteobacteria</taxon>
        <taxon>Hyphomicrobiales</taxon>
        <taxon>Nitrobacteraceae</taxon>
        <taxon>Bradyrhizobium</taxon>
    </lineage>
</organism>
<proteinExistence type="predicted"/>
<name>A0ABQ6BDV6_9BRAD</name>
<comment type="caution">
    <text evidence="2">The sequence shown here is derived from an EMBL/GenBank/DDBJ whole genome shotgun (WGS) entry which is preliminary data.</text>
</comment>
<dbReference type="Proteomes" id="UP001156905">
    <property type="component" value="Unassembled WGS sequence"/>
</dbReference>
<feature type="compositionally biased region" description="Low complexity" evidence="1">
    <location>
        <begin position="1"/>
        <end position="13"/>
    </location>
</feature>
<reference evidence="3" key="1">
    <citation type="journal article" date="2019" name="Int. J. Syst. Evol. Microbiol.">
        <title>The Global Catalogue of Microorganisms (GCM) 10K type strain sequencing project: providing services to taxonomists for standard genome sequencing and annotation.</title>
        <authorList>
            <consortium name="The Broad Institute Genomics Platform"/>
            <consortium name="The Broad Institute Genome Sequencing Center for Infectious Disease"/>
            <person name="Wu L."/>
            <person name="Ma J."/>
        </authorList>
    </citation>
    <scope>NUCLEOTIDE SEQUENCE [LARGE SCALE GENOMIC DNA]</scope>
    <source>
        <strain evidence="3">NBRC 102520</strain>
    </source>
</reference>
<evidence type="ECO:0000313" key="3">
    <source>
        <dbReference type="Proteomes" id="UP001156905"/>
    </source>
</evidence>
<evidence type="ECO:0000256" key="1">
    <source>
        <dbReference type="SAM" id="MobiDB-lite"/>
    </source>
</evidence>